<keyword evidence="2" id="KW-0012">Acyltransferase</keyword>
<dbReference type="InterPro" id="IPR050680">
    <property type="entry name" value="YpeA/RimI_acetyltransf"/>
</dbReference>
<organism evidence="4 5">
    <name type="scientific">Viridibacillus arenosi FSL R5-213</name>
    <dbReference type="NCBI Taxonomy" id="1227360"/>
    <lineage>
        <taxon>Bacteria</taxon>
        <taxon>Bacillati</taxon>
        <taxon>Bacillota</taxon>
        <taxon>Bacilli</taxon>
        <taxon>Bacillales</taxon>
        <taxon>Caryophanaceae</taxon>
        <taxon>Viridibacillus</taxon>
    </lineage>
</organism>
<dbReference type="CDD" id="cd04301">
    <property type="entry name" value="NAT_SF"/>
    <property type="match status" value="1"/>
</dbReference>
<dbReference type="PANTHER" id="PTHR43420">
    <property type="entry name" value="ACETYLTRANSFERASE"/>
    <property type="match status" value="1"/>
</dbReference>
<sequence>MMITVRNAELADGKFVAPLIIEAIGDIANRMTGETEPKAIESELINLFERTDNRHSYLNTYVAEHNGQVVGTLVIYSGDAAPQMDANLETWLQEKGAETPKVDKEAHEDEYYVDTICINPDFRGQGIGTILLEFSEQLAREKGYKKISLNVETQKEKALQLYKRMGYVITEPWTIIDEPFHHMVKPLYC</sequence>
<dbReference type="PATRIC" id="fig|1227360.4.peg.1081"/>
<keyword evidence="5" id="KW-1185">Reference proteome</keyword>
<dbReference type="InterPro" id="IPR000182">
    <property type="entry name" value="GNAT_dom"/>
</dbReference>
<evidence type="ECO:0000313" key="4">
    <source>
        <dbReference type="EMBL" id="ETT87549.1"/>
    </source>
</evidence>
<reference evidence="4 5" key="1">
    <citation type="journal article" date="2014" name="BMC Genomics">
        <title>Genomic comparison of sporeforming bacilli isolated from milk.</title>
        <authorList>
            <person name="Moreno Switt A.I."/>
            <person name="Andrus A.D."/>
            <person name="Ranieri M.L."/>
            <person name="Orsi R.H."/>
            <person name="Ivy R."/>
            <person name="den Bakker H.C."/>
            <person name="Martin N.H."/>
            <person name="Wiedmann M."/>
            <person name="Boor K.J."/>
        </authorList>
    </citation>
    <scope>NUCLEOTIDE SEQUENCE [LARGE SCALE GENOMIC DNA]</scope>
    <source>
        <strain evidence="4 5">FSL R5-213</strain>
    </source>
</reference>
<gene>
    <name evidence="4" type="ORF">C176_05333</name>
</gene>
<dbReference type="Proteomes" id="UP000019062">
    <property type="component" value="Unassembled WGS sequence"/>
</dbReference>
<dbReference type="SUPFAM" id="SSF55729">
    <property type="entry name" value="Acyl-CoA N-acyltransferases (Nat)"/>
    <property type="match status" value="1"/>
</dbReference>
<dbReference type="RefSeq" id="WP_038180818.1">
    <property type="nucleotide sequence ID" value="NZ_ASQA01000009.1"/>
</dbReference>
<feature type="domain" description="N-acetyltransferase" evidence="3">
    <location>
        <begin position="3"/>
        <end position="188"/>
    </location>
</feature>
<evidence type="ECO:0000259" key="3">
    <source>
        <dbReference type="PROSITE" id="PS51186"/>
    </source>
</evidence>
<dbReference type="eggNOG" id="COG0456">
    <property type="taxonomic scope" value="Bacteria"/>
</dbReference>
<dbReference type="GO" id="GO:0016747">
    <property type="term" value="F:acyltransferase activity, transferring groups other than amino-acyl groups"/>
    <property type="evidence" value="ECO:0007669"/>
    <property type="project" value="InterPro"/>
</dbReference>
<accession>W4F5J9</accession>
<protein>
    <submittedName>
        <fullName evidence="4">Acetyltransferase</fullName>
    </submittedName>
</protein>
<comment type="caution">
    <text evidence="4">The sequence shown here is derived from an EMBL/GenBank/DDBJ whole genome shotgun (WGS) entry which is preliminary data.</text>
</comment>
<dbReference type="PROSITE" id="PS51186">
    <property type="entry name" value="GNAT"/>
    <property type="match status" value="1"/>
</dbReference>
<evidence type="ECO:0000313" key="5">
    <source>
        <dbReference type="Proteomes" id="UP000019062"/>
    </source>
</evidence>
<dbReference type="AlphaFoldDB" id="W4F5J9"/>
<name>W4F5J9_9BACL</name>
<evidence type="ECO:0000256" key="2">
    <source>
        <dbReference type="ARBA" id="ARBA00023315"/>
    </source>
</evidence>
<keyword evidence="1 4" id="KW-0808">Transferase</keyword>
<dbReference type="Pfam" id="PF00583">
    <property type="entry name" value="Acetyltransf_1"/>
    <property type="match status" value="1"/>
</dbReference>
<dbReference type="InterPro" id="IPR016181">
    <property type="entry name" value="Acyl_CoA_acyltransferase"/>
</dbReference>
<dbReference type="PANTHER" id="PTHR43420:SF47">
    <property type="entry name" value="N-ACETYLTRANSFERASE DOMAIN-CONTAINING PROTEIN"/>
    <property type="match status" value="1"/>
</dbReference>
<proteinExistence type="predicted"/>
<dbReference type="Gene3D" id="3.40.630.30">
    <property type="match status" value="1"/>
</dbReference>
<evidence type="ECO:0000256" key="1">
    <source>
        <dbReference type="ARBA" id="ARBA00022679"/>
    </source>
</evidence>
<dbReference type="EMBL" id="ASQA01000009">
    <property type="protein sequence ID" value="ETT87549.1"/>
    <property type="molecule type" value="Genomic_DNA"/>
</dbReference>